<dbReference type="GO" id="GO:0031119">
    <property type="term" value="P:tRNA pseudouridine synthesis"/>
    <property type="evidence" value="ECO:0007669"/>
    <property type="project" value="UniProtKB-UniRule"/>
</dbReference>
<dbReference type="EC" id="5.4.99.12" evidence="4"/>
<dbReference type="HAMAP" id="MF_00171">
    <property type="entry name" value="TruA"/>
    <property type="match status" value="1"/>
</dbReference>
<accession>G9WLY4</accession>
<dbReference type="PANTHER" id="PTHR11142">
    <property type="entry name" value="PSEUDOURIDYLATE SYNTHASE"/>
    <property type="match status" value="1"/>
</dbReference>
<evidence type="ECO:0000256" key="2">
    <source>
        <dbReference type="ARBA" id="ARBA00022694"/>
    </source>
</evidence>
<dbReference type="PANTHER" id="PTHR11142:SF0">
    <property type="entry name" value="TRNA PSEUDOURIDINE SYNTHASE-LIKE 1"/>
    <property type="match status" value="1"/>
</dbReference>
<comment type="similarity">
    <text evidence="1 4 7">Belongs to the tRNA pseudouridine synthase TruA family.</text>
</comment>
<comment type="catalytic activity">
    <reaction evidence="4 7">
        <text>uridine(38/39/40) in tRNA = pseudouridine(38/39/40) in tRNA</text>
        <dbReference type="Rhea" id="RHEA:22376"/>
        <dbReference type="Rhea" id="RHEA-COMP:10085"/>
        <dbReference type="Rhea" id="RHEA-COMP:10087"/>
        <dbReference type="ChEBI" id="CHEBI:65314"/>
        <dbReference type="ChEBI" id="CHEBI:65315"/>
        <dbReference type="EC" id="5.4.99.12"/>
    </reaction>
</comment>
<organism evidence="9 10">
    <name type="scientific">Oribacterium parvum ACB1</name>
    <dbReference type="NCBI Taxonomy" id="796943"/>
    <lineage>
        <taxon>Bacteria</taxon>
        <taxon>Bacillati</taxon>
        <taxon>Bacillota</taxon>
        <taxon>Clostridia</taxon>
        <taxon>Lachnospirales</taxon>
        <taxon>Lachnospiraceae</taxon>
        <taxon>Oribacterium</taxon>
    </lineage>
</organism>
<dbReference type="GO" id="GO:0003723">
    <property type="term" value="F:RNA binding"/>
    <property type="evidence" value="ECO:0007669"/>
    <property type="project" value="InterPro"/>
</dbReference>
<dbReference type="CDD" id="cd02570">
    <property type="entry name" value="PseudoU_synth_EcTruA"/>
    <property type="match status" value="1"/>
</dbReference>
<dbReference type="InterPro" id="IPR020094">
    <property type="entry name" value="TruA/RsuA/RluB/E/F_N"/>
</dbReference>
<dbReference type="Pfam" id="PF01416">
    <property type="entry name" value="PseudoU_synth_1"/>
    <property type="match status" value="2"/>
</dbReference>
<evidence type="ECO:0000313" key="10">
    <source>
        <dbReference type="Proteomes" id="UP000018461"/>
    </source>
</evidence>
<dbReference type="InterPro" id="IPR020103">
    <property type="entry name" value="PsdUridine_synth_cat_dom_sf"/>
</dbReference>
<keyword evidence="3 4" id="KW-0413">Isomerase</keyword>
<dbReference type="PIRSF" id="PIRSF001430">
    <property type="entry name" value="tRNA_psdUrid_synth"/>
    <property type="match status" value="1"/>
</dbReference>
<dbReference type="GO" id="GO:0160147">
    <property type="term" value="F:tRNA pseudouridine(38-40) synthase activity"/>
    <property type="evidence" value="ECO:0007669"/>
    <property type="project" value="UniProtKB-EC"/>
</dbReference>
<evidence type="ECO:0000256" key="4">
    <source>
        <dbReference type="HAMAP-Rule" id="MF_00171"/>
    </source>
</evidence>
<comment type="subunit">
    <text evidence="4">Homodimer.</text>
</comment>
<feature type="domain" description="Pseudouridine synthase I TruA alpha/beta" evidence="8">
    <location>
        <begin position="148"/>
        <end position="250"/>
    </location>
</feature>
<dbReference type="RefSeq" id="WP_009534212.1">
    <property type="nucleotide sequence ID" value="NZ_KE148312.1"/>
</dbReference>
<keyword evidence="10" id="KW-1185">Reference proteome</keyword>
<evidence type="ECO:0000256" key="7">
    <source>
        <dbReference type="RuleBase" id="RU003792"/>
    </source>
</evidence>
<dbReference type="InterPro" id="IPR020097">
    <property type="entry name" value="PsdUridine_synth_TruA_a/b_dom"/>
</dbReference>
<sequence>MKQNYKLLLSYDGSRYYGFERQKEQELTIQGKLESVLTAMPRSDREPVESFSAGRTDAGVHARGMCCNVFLDTDLTEEEIQDYCNQYLPEDIGVNSVKKAGERFHARYLATGKIYRYSCHIGKNKEVFERKYLYHLEEEPDIEAMQKAASYLIGEKDFKSFCGNPKMKKSTVRKLFNIEIRKTGSTLRFYFHGSGFLQYQIRIMVGTLLEVGFHKKRVEEVEEILLAKDRTKAGFTAPAKGLCLMKVEYD</sequence>
<keyword evidence="2 4" id="KW-0819">tRNA processing</keyword>
<evidence type="ECO:0000256" key="6">
    <source>
        <dbReference type="PIRSR" id="PIRSR001430-2"/>
    </source>
</evidence>
<reference evidence="9" key="2">
    <citation type="submission" date="2013-03" db="EMBL/GenBank/DDBJ databases">
        <title>The Genome Sequence of Oribacterium sp. ACB1.</title>
        <authorList>
            <consortium name="The Broad Institute Genomics Platform"/>
            <consortium name="The Broad Institute Genome Sequencing Center for Infectious Disease"/>
            <person name="Earl A."/>
            <person name="Ward D."/>
            <person name="Feldgarden M."/>
            <person name="Gevers D."/>
            <person name="Sizova M."/>
            <person name="Hazen A."/>
            <person name="Epstein S."/>
            <person name="Walker B."/>
            <person name="Young S."/>
            <person name="Zeng Q."/>
            <person name="Gargeya S."/>
            <person name="Fitzgerald M."/>
            <person name="Haas B."/>
            <person name="Abouelleil A."/>
            <person name="Allen A.W."/>
            <person name="Alvarado L."/>
            <person name="Arachchi H.M."/>
            <person name="Berlin A.M."/>
            <person name="Chapman S.B."/>
            <person name="Gainer-Dewar J."/>
            <person name="Goldberg J."/>
            <person name="Griggs A."/>
            <person name="Gujja S."/>
            <person name="Hansen M."/>
            <person name="Howarth C."/>
            <person name="Imamovic A."/>
            <person name="Ireland A."/>
            <person name="Larimer J."/>
            <person name="McCowan C."/>
            <person name="Murphy C."/>
            <person name="Pearson M."/>
            <person name="Poon T.W."/>
            <person name="Priest M."/>
            <person name="Roberts A."/>
            <person name="Saif S."/>
            <person name="Shea T."/>
            <person name="Sisk P."/>
            <person name="Sykes S."/>
            <person name="Wortman J."/>
            <person name="Nusbaum C."/>
            <person name="Birren B."/>
        </authorList>
    </citation>
    <scope>NUCLEOTIDE SEQUENCE [LARGE SCALE GENOMIC DNA]</scope>
    <source>
        <strain evidence="9">ACB1</strain>
    </source>
</reference>
<feature type="domain" description="Pseudouridine synthase I TruA alpha/beta" evidence="8">
    <location>
        <begin position="10"/>
        <end position="108"/>
    </location>
</feature>
<reference evidence="9" key="1">
    <citation type="submission" date="2011-08" db="EMBL/GenBank/DDBJ databases">
        <authorList>
            <consortium name="The Broad Institute Genome Sequencing Platform"/>
            <person name="Earl A."/>
            <person name="Ward D."/>
            <person name="Feldgarden M."/>
            <person name="Gevers D."/>
            <person name="Sizova M."/>
            <person name="Hazen A."/>
            <person name="Epstein S."/>
            <person name="Young S.K."/>
            <person name="Zeng Q."/>
            <person name="Gargeya S."/>
            <person name="Fitzgerald M."/>
            <person name="Haas B."/>
            <person name="Abouelleil A."/>
            <person name="Alvarado L."/>
            <person name="Arachchi H.M."/>
            <person name="Berlin A."/>
            <person name="Brown A."/>
            <person name="Chapman S.B."/>
            <person name="Chen Z."/>
            <person name="Dunbar C."/>
            <person name="Freedman E."/>
            <person name="Gearin G."/>
            <person name="Gellesch M."/>
            <person name="Goldberg J."/>
            <person name="Griggs A."/>
            <person name="Gujja S."/>
            <person name="Heiman D."/>
            <person name="Howarth C."/>
            <person name="Larson L."/>
            <person name="Lui A."/>
            <person name="MacDonald P.J.P."/>
            <person name="Montmayeur A."/>
            <person name="Murphy C."/>
            <person name="Neiman D."/>
            <person name="Pearson M."/>
            <person name="Priest M."/>
            <person name="Roberts A."/>
            <person name="Saif S."/>
            <person name="Shea T."/>
            <person name="Shenoy N."/>
            <person name="Sisk P."/>
            <person name="Stolte C."/>
            <person name="Sykes S."/>
            <person name="Wortman J."/>
            <person name="Nusbaum C."/>
            <person name="Birren B."/>
        </authorList>
    </citation>
    <scope>NUCLEOTIDE SEQUENCE</scope>
    <source>
        <strain evidence="9">ACB1</strain>
    </source>
</reference>
<evidence type="ECO:0000259" key="8">
    <source>
        <dbReference type="Pfam" id="PF01416"/>
    </source>
</evidence>
<dbReference type="Proteomes" id="UP000018461">
    <property type="component" value="Unassembled WGS sequence"/>
</dbReference>
<dbReference type="Gene3D" id="3.30.70.580">
    <property type="entry name" value="Pseudouridine synthase I, catalytic domain, N-terminal subdomain"/>
    <property type="match status" value="1"/>
</dbReference>
<dbReference type="AlphaFoldDB" id="G9WLY4"/>
<dbReference type="EMBL" id="AFZC02000003">
    <property type="protein sequence ID" value="EHL12789.1"/>
    <property type="molecule type" value="Genomic_DNA"/>
</dbReference>
<evidence type="ECO:0000313" key="9">
    <source>
        <dbReference type="EMBL" id="EHL12789.1"/>
    </source>
</evidence>
<evidence type="ECO:0000256" key="5">
    <source>
        <dbReference type="PIRSR" id="PIRSR001430-1"/>
    </source>
</evidence>
<feature type="binding site" evidence="4 6">
    <location>
        <position position="115"/>
    </location>
    <ligand>
        <name>substrate</name>
    </ligand>
</feature>
<proteinExistence type="inferred from homology"/>
<dbReference type="PATRIC" id="fig|796943.3.peg.736"/>
<comment type="function">
    <text evidence="4">Formation of pseudouridine at positions 38, 39 and 40 in the anticodon stem and loop of transfer RNAs.</text>
</comment>
<feature type="active site" description="Nucleophile" evidence="4 5">
    <location>
        <position position="57"/>
    </location>
</feature>
<name>G9WLY4_9FIRM</name>
<dbReference type="Gene3D" id="3.30.70.660">
    <property type="entry name" value="Pseudouridine synthase I, catalytic domain, C-terminal subdomain"/>
    <property type="match status" value="1"/>
</dbReference>
<gene>
    <name evidence="4" type="primary">truA</name>
    <name evidence="9" type="ORF">HMPREF9625_00343</name>
</gene>
<dbReference type="HOGENOM" id="CLU_014673_0_1_9"/>
<evidence type="ECO:0000256" key="1">
    <source>
        <dbReference type="ARBA" id="ARBA00009375"/>
    </source>
</evidence>
<dbReference type="InterPro" id="IPR020095">
    <property type="entry name" value="PsdUridine_synth_TruA_C"/>
</dbReference>
<protein>
    <recommendedName>
        <fullName evidence="4">tRNA pseudouridine synthase A</fullName>
        <ecNumber evidence="4">5.4.99.12</ecNumber>
    </recommendedName>
    <alternativeName>
        <fullName evidence="4">tRNA pseudouridine(38-40) synthase</fullName>
    </alternativeName>
    <alternativeName>
        <fullName evidence="4">tRNA pseudouridylate synthase I</fullName>
    </alternativeName>
    <alternativeName>
        <fullName evidence="4">tRNA-uridine isomerase I</fullName>
    </alternativeName>
</protein>
<evidence type="ECO:0000256" key="3">
    <source>
        <dbReference type="ARBA" id="ARBA00023235"/>
    </source>
</evidence>
<dbReference type="STRING" id="796943.HMPREF9625_00343"/>
<dbReference type="InterPro" id="IPR001406">
    <property type="entry name" value="PsdUridine_synth_TruA"/>
</dbReference>
<dbReference type="NCBIfam" id="TIGR00071">
    <property type="entry name" value="hisT_truA"/>
    <property type="match status" value="1"/>
</dbReference>
<dbReference type="SUPFAM" id="SSF55120">
    <property type="entry name" value="Pseudouridine synthase"/>
    <property type="match status" value="1"/>
</dbReference>
<comment type="caution">
    <text evidence="4">Lacks conserved residue(s) required for the propagation of feature annotation.</text>
</comment>
<comment type="caution">
    <text evidence="9">The sequence shown here is derived from an EMBL/GenBank/DDBJ whole genome shotgun (WGS) entry which is preliminary data.</text>
</comment>
<dbReference type="FunFam" id="3.30.70.580:FF:000001">
    <property type="entry name" value="tRNA pseudouridine synthase A"/>
    <property type="match status" value="1"/>
</dbReference>